<dbReference type="SUPFAM" id="SSF52540">
    <property type="entry name" value="P-loop containing nucleoside triphosphate hydrolases"/>
    <property type="match status" value="1"/>
</dbReference>
<dbReference type="Gene3D" id="2.60.120.430">
    <property type="entry name" value="Galactose-binding lectin"/>
    <property type="match status" value="1"/>
</dbReference>
<feature type="coiled-coil region" evidence="3">
    <location>
        <begin position="210"/>
        <end position="241"/>
    </location>
</feature>
<evidence type="ECO:0000256" key="2">
    <source>
        <dbReference type="PROSITE-ProRule" id="PRU00283"/>
    </source>
</evidence>
<keyword evidence="3" id="KW-0175">Coiled coil</keyword>
<keyword evidence="1" id="KW-0505">Motor protein</keyword>
<dbReference type="PROSITE" id="PS50067">
    <property type="entry name" value="KINESIN_MOTOR_2"/>
    <property type="match status" value="1"/>
</dbReference>
<dbReference type="Gene3D" id="3.40.850.10">
    <property type="entry name" value="Kinesin motor domain"/>
    <property type="match status" value="1"/>
</dbReference>
<proteinExistence type="inferred from homology"/>
<dbReference type="PANTHER" id="PTHR47972:SF35">
    <property type="entry name" value="KINESIN-LIKE PROTEIN KIN-14Q"/>
    <property type="match status" value="1"/>
</dbReference>
<evidence type="ECO:0000313" key="5">
    <source>
        <dbReference type="EMBL" id="KAK6157486.1"/>
    </source>
</evidence>
<dbReference type="InterPro" id="IPR036961">
    <property type="entry name" value="Kinesin_motor_dom_sf"/>
</dbReference>
<comment type="similarity">
    <text evidence="2">Belongs to the TRAFAC class myosin-kinesin ATPase superfamily. Kinesin family.</text>
</comment>
<feature type="domain" description="Kinesin motor" evidence="4">
    <location>
        <begin position="300"/>
        <end position="378"/>
    </location>
</feature>
<dbReference type="PANTHER" id="PTHR47972">
    <property type="entry name" value="KINESIN-LIKE PROTEIN KLP-3"/>
    <property type="match status" value="1"/>
</dbReference>
<evidence type="ECO:0000259" key="4">
    <source>
        <dbReference type="PROSITE" id="PS50067"/>
    </source>
</evidence>
<organism evidence="5 6">
    <name type="scientific">Rehmannia glutinosa</name>
    <name type="common">Chinese foxglove</name>
    <dbReference type="NCBI Taxonomy" id="99300"/>
    <lineage>
        <taxon>Eukaryota</taxon>
        <taxon>Viridiplantae</taxon>
        <taxon>Streptophyta</taxon>
        <taxon>Embryophyta</taxon>
        <taxon>Tracheophyta</taxon>
        <taxon>Spermatophyta</taxon>
        <taxon>Magnoliopsida</taxon>
        <taxon>eudicotyledons</taxon>
        <taxon>Gunneridae</taxon>
        <taxon>Pentapetalae</taxon>
        <taxon>asterids</taxon>
        <taxon>lamiids</taxon>
        <taxon>Lamiales</taxon>
        <taxon>Orobanchaceae</taxon>
        <taxon>Rehmannieae</taxon>
        <taxon>Rehmannia</taxon>
    </lineage>
</organism>
<name>A0ABR0XEW9_REHGL</name>
<dbReference type="InterPro" id="IPR001752">
    <property type="entry name" value="Kinesin_motor_dom"/>
</dbReference>
<dbReference type="EMBL" id="JABTTQ020000005">
    <property type="protein sequence ID" value="KAK6157486.1"/>
    <property type="molecule type" value="Genomic_DNA"/>
</dbReference>
<accession>A0ABR0XEW9</accession>
<keyword evidence="6" id="KW-1185">Reference proteome</keyword>
<evidence type="ECO:0000313" key="6">
    <source>
        <dbReference type="Proteomes" id="UP001318860"/>
    </source>
</evidence>
<dbReference type="InterPro" id="IPR027417">
    <property type="entry name" value="P-loop_NTPase"/>
</dbReference>
<comment type="caution">
    <text evidence="2">Lacks conserved residue(s) required for the propagation of feature annotation.</text>
</comment>
<evidence type="ECO:0000256" key="3">
    <source>
        <dbReference type="SAM" id="Coils"/>
    </source>
</evidence>
<dbReference type="Proteomes" id="UP001318860">
    <property type="component" value="Unassembled WGS sequence"/>
</dbReference>
<protein>
    <recommendedName>
        <fullName evidence="4">Kinesin motor domain-containing protein</fullName>
    </recommendedName>
</protein>
<comment type="caution">
    <text evidence="5">The sequence shown here is derived from an EMBL/GenBank/DDBJ whole genome shotgun (WGS) entry which is preliminary data.</text>
</comment>
<sequence>MTFSLGRSVLGFSLTSPDLVCMGSPDIANQRYEESPEFLKGGRIDVSLENGIEGSEIGNSFKTSASKIEDLCTEASFELVAPPLNQENLTKVSTTIIGINVGSTLSVEFQGGLHFSEDGSFSGGDTVRTDDPIIGDSEGLSLYQTARFGNFSYYFKNLESGIYIIELHFAEIVFTDGPPGMRIFDVFLQGQKDNDNGSIDGEFQRLQTEHALQKKELSDTRRVLEELKRDHELKNRECQEAWKSLKDLQNELMRKSMHVGSLGEEILKMEHISLSEDASLFRQYLAEMEGVKSIVQSTRNIRVFCRCRPLNTEEIDGGTSVAVDFEAAKDGELTVKSNGISKKTFKFDAVFSPEADQCNWIVTQVFVCIDNILFGFYN</sequence>
<dbReference type="InterPro" id="IPR021720">
    <property type="entry name" value="Malectin_dom"/>
</dbReference>
<dbReference type="InterPro" id="IPR027640">
    <property type="entry name" value="Kinesin-like_fam"/>
</dbReference>
<reference evidence="5 6" key="1">
    <citation type="journal article" date="2021" name="Comput. Struct. Biotechnol. J.">
        <title>De novo genome assembly of the potent medicinal plant Rehmannia glutinosa using nanopore technology.</title>
        <authorList>
            <person name="Ma L."/>
            <person name="Dong C."/>
            <person name="Song C."/>
            <person name="Wang X."/>
            <person name="Zheng X."/>
            <person name="Niu Y."/>
            <person name="Chen S."/>
            <person name="Feng W."/>
        </authorList>
    </citation>
    <scope>NUCLEOTIDE SEQUENCE [LARGE SCALE GENOMIC DNA]</scope>
    <source>
        <strain evidence="5">DH-2019</strain>
    </source>
</reference>
<evidence type="ECO:0000256" key="1">
    <source>
        <dbReference type="ARBA" id="ARBA00023175"/>
    </source>
</evidence>
<dbReference type="Pfam" id="PF11721">
    <property type="entry name" value="Malectin"/>
    <property type="match status" value="1"/>
</dbReference>
<gene>
    <name evidence="5" type="ORF">DH2020_011734</name>
</gene>